<organism evidence="2 3">
    <name type="scientific">Granulicella arctica</name>
    <dbReference type="NCBI Taxonomy" id="940613"/>
    <lineage>
        <taxon>Bacteria</taxon>
        <taxon>Pseudomonadati</taxon>
        <taxon>Acidobacteriota</taxon>
        <taxon>Terriglobia</taxon>
        <taxon>Terriglobales</taxon>
        <taxon>Acidobacteriaceae</taxon>
        <taxon>Granulicella</taxon>
    </lineage>
</organism>
<dbReference type="PANTHER" id="PTHR42103:SF2">
    <property type="entry name" value="AB HYDROLASE-1 DOMAIN-CONTAINING PROTEIN"/>
    <property type="match status" value="1"/>
</dbReference>
<evidence type="ECO:0000313" key="3">
    <source>
        <dbReference type="Proteomes" id="UP000589520"/>
    </source>
</evidence>
<dbReference type="Proteomes" id="UP000589520">
    <property type="component" value="Unassembled WGS sequence"/>
</dbReference>
<dbReference type="EMBL" id="JACCCW010000002">
    <property type="protein sequence ID" value="NYF80405.1"/>
    <property type="molecule type" value="Genomic_DNA"/>
</dbReference>
<dbReference type="PANTHER" id="PTHR42103">
    <property type="entry name" value="ALPHA/BETA-HYDROLASES SUPERFAMILY PROTEIN"/>
    <property type="match status" value="1"/>
</dbReference>
<protein>
    <recommendedName>
        <fullName evidence="1">KANL3/Tex30 alpha/beta hydrolase-like domain-containing protein</fullName>
    </recommendedName>
</protein>
<reference evidence="2 3" key="1">
    <citation type="submission" date="2020-07" db="EMBL/GenBank/DDBJ databases">
        <title>Genomic Encyclopedia of Type Strains, Phase IV (KMG-V): Genome sequencing to study the core and pangenomes of soil and plant-associated prokaryotes.</title>
        <authorList>
            <person name="Whitman W."/>
        </authorList>
    </citation>
    <scope>NUCLEOTIDE SEQUENCE [LARGE SCALE GENOMIC DNA]</scope>
    <source>
        <strain evidence="2 3">X4EP2</strain>
    </source>
</reference>
<dbReference type="InterPro" id="IPR029058">
    <property type="entry name" value="AB_hydrolase_fold"/>
</dbReference>
<proteinExistence type="predicted"/>
<dbReference type="SUPFAM" id="SSF53474">
    <property type="entry name" value="alpha/beta-Hydrolases"/>
    <property type="match status" value="1"/>
</dbReference>
<dbReference type="InterPro" id="IPR046879">
    <property type="entry name" value="KANL3/Tex30_Abhydrolase"/>
</dbReference>
<name>A0A7Y9PI99_9BACT</name>
<gene>
    <name evidence="2" type="ORF">HDF17_002725</name>
</gene>
<comment type="caution">
    <text evidence="2">The sequence shown here is derived from an EMBL/GenBank/DDBJ whole genome shotgun (WGS) entry which is preliminary data.</text>
</comment>
<dbReference type="Pfam" id="PF20408">
    <property type="entry name" value="Abhydrolase_11"/>
    <property type="match status" value="1"/>
</dbReference>
<feature type="domain" description="KANL3/Tex30 alpha/beta hydrolase-like" evidence="1">
    <location>
        <begin position="46"/>
        <end position="205"/>
    </location>
</feature>
<keyword evidence="3" id="KW-1185">Reference proteome</keyword>
<sequence>MPNGTPSQIRSIDNLYGPDGKLEAVLNTGRDDAPYSALVCHPYPPAGGTMHNKVVYNAMKVFSSLGLPVLRFNFRGTGLSEGVFDNGHGEQNDVRAALSWLEHNLKRPILFAGFSFGSHVGLRACCGDVRVKGLIGLGLPVHADGRDYTYGFLPKCIEPKLFLSGDHDPFGSRAAVEAVLEQAPAPKQMVWVEGADHFFQGVPGSPAPKLDVMRREMDMWLRSEFGLS</sequence>
<accession>A0A7Y9PI99</accession>
<evidence type="ECO:0000259" key="1">
    <source>
        <dbReference type="Pfam" id="PF20408"/>
    </source>
</evidence>
<dbReference type="AlphaFoldDB" id="A0A7Y9PI99"/>
<dbReference type="Gene3D" id="3.40.50.1820">
    <property type="entry name" value="alpha/beta hydrolase"/>
    <property type="match status" value="1"/>
</dbReference>
<evidence type="ECO:0000313" key="2">
    <source>
        <dbReference type="EMBL" id="NYF80405.1"/>
    </source>
</evidence>